<dbReference type="STRING" id="365046.Rta_00400"/>
<dbReference type="PATRIC" id="fig|365046.3.peg.42"/>
<dbReference type="KEGG" id="rta:Rta_00400"/>
<feature type="region of interest" description="Disordered" evidence="1">
    <location>
        <begin position="1"/>
        <end position="20"/>
    </location>
</feature>
<dbReference type="Proteomes" id="UP000008385">
    <property type="component" value="Chromosome"/>
</dbReference>
<keyword evidence="3" id="KW-1185">Reference proteome</keyword>
<dbReference type="EMBL" id="CP000245">
    <property type="protein sequence ID" value="AEG91100.1"/>
    <property type="molecule type" value="Genomic_DNA"/>
</dbReference>
<evidence type="ECO:0000256" key="1">
    <source>
        <dbReference type="SAM" id="MobiDB-lite"/>
    </source>
</evidence>
<reference evidence="2 3" key="2">
    <citation type="journal article" date="2011" name="PLoS ONE">
        <title>The Cyst-Dividing Bacterium Ramlibacter tataouinensis TTB310 Genome Reveals a Well-Stocked Toolbox for Adaptation to a Desert Environment.</title>
        <authorList>
            <person name="De Luca G."/>
            <person name="Barakat M."/>
            <person name="Ortet P."/>
            <person name="Fochesato S."/>
            <person name="Jourlin-Castelli C."/>
            <person name="Ansaldi M."/>
            <person name="Py B."/>
            <person name="Fichant G."/>
            <person name="Coutinho P.M."/>
            <person name="Voulhoux R."/>
            <person name="Bastien O."/>
            <person name="Marechal E."/>
            <person name="Henrissat B."/>
            <person name="Quentin Y."/>
            <person name="Noirot P."/>
            <person name="Filloux A."/>
            <person name="Mejean V."/>
            <person name="Dubow M.S."/>
            <person name="Barras F."/>
            <person name="Barbe V."/>
            <person name="Weissenbach J."/>
            <person name="Mihalcescu I."/>
            <person name="Vermeglio A."/>
            <person name="Achouak W."/>
            <person name="Heulin T."/>
        </authorList>
    </citation>
    <scope>NUCLEOTIDE SEQUENCE [LARGE SCALE GENOMIC DNA]</scope>
    <source>
        <strain evidence="3">ATCC BAA-407 / DSM 14655 / LMG 21543 / TTB310</strain>
    </source>
</reference>
<organism evidence="2 3">
    <name type="scientific">Ramlibacter tataouinensis (strain ATCC BAA-407 / DSM 14655 / LMG 21543 / TTB310)</name>
    <dbReference type="NCBI Taxonomy" id="365046"/>
    <lineage>
        <taxon>Bacteria</taxon>
        <taxon>Pseudomonadati</taxon>
        <taxon>Pseudomonadota</taxon>
        <taxon>Betaproteobacteria</taxon>
        <taxon>Burkholderiales</taxon>
        <taxon>Comamonadaceae</taxon>
        <taxon>Ramlibacter</taxon>
    </lineage>
</organism>
<dbReference type="AlphaFoldDB" id="F5Y2C6"/>
<sequence>MIATRTQRMALAGHSPSARDRKEFMRMGTEKLQAAGESAWALWAGAPAAMAVQQGAYPWLAAWGEWARLGSAGLAPIHAAATANARRLSRAKPRRRSSRR</sequence>
<reference evidence="3" key="1">
    <citation type="submission" date="2006-01" db="EMBL/GenBank/DDBJ databases">
        <title>Genome of the cyst-dividing bacterium Ramlibacter tataouinensis.</title>
        <authorList>
            <person name="Barakat M."/>
            <person name="Ortet P."/>
            <person name="De Luca G."/>
            <person name="Jourlin-Castelli C."/>
            <person name="Ansaldi M."/>
            <person name="Py B."/>
            <person name="Fichant G."/>
            <person name="Coutinho P."/>
            <person name="Voulhoux R."/>
            <person name="Bastien O."/>
            <person name="Roy S."/>
            <person name="Marechal E."/>
            <person name="Henrissat B."/>
            <person name="Quentin Y."/>
            <person name="Noirot P."/>
            <person name="Filloux A."/>
            <person name="Mejean V."/>
            <person name="DuBow M."/>
            <person name="Barras F."/>
            <person name="Heulin T."/>
        </authorList>
    </citation>
    <scope>NUCLEOTIDE SEQUENCE [LARGE SCALE GENOMIC DNA]</scope>
    <source>
        <strain evidence="3">ATCC BAA-407 / DSM 14655 / LMG 21543 / TTB310</strain>
    </source>
</reference>
<evidence type="ECO:0000313" key="2">
    <source>
        <dbReference type="EMBL" id="AEG91100.1"/>
    </source>
</evidence>
<gene>
    <name evidence="2" type="ordered locus">Rta_00400</name>
</gene>
<proteinExistence type="predicted"/>
<accession>F5Y2C6</accession>
<evidence type="ECO:0000313" key="3">
    <source>
        <dbReference type="Proteomes" id="UP000008385"/>
    </source>
</evidence>
<dbReference type="HOGENOM" id="CLU_2303706_0_0_4"/>
<protein>
    <submittedName>
        <fullName evidence="2">Uncharacterized protein</fullName>
    </submittedName>
</protein>
<name>F5Y2C6_RAMTT</name>